<evidence type="ECO:0000313" key="2">
    <source>
        <dbReference type="Proteomes" id="UP000001841"/>
    </source>
</evidence>
<gene>
    <name evidence="1" type="ordered locus">EAMY_0150</name>
</gene>
<dbReference type="AlphaFoldDB" id="D4HUG9"/>
<protein>
    <submittedName>
        <fullName evidence="1">Uncharacterized protein</fullName>
    </submittedName>
</protein>
<dbReference type="HOGENOM" id="CLU_3403426_0_0_6"/>
<dbReference type="EMBL" id="FN434113">
    <property type="protein sequence ID" value="CBA19092.1"/>
    <property type="molecule type" value="Genomic_DNA"/>
</dbReference>
<organism evidence="1 2">
    <name type="scientific">Erwinia amylovora (strain CFBP1430)</name>
    <dbReference type="NCBI Taxonomy" id="665029"/>
    <lineage>
        <taxon>Bacteria</taxon>
        <taxon>Pseudomonadati</taxon>
        <taxon>Pseudomonadota</taxon>
        <taxon>Gammaproteobacteria</taxon>
        <taxon>Enterobacterales</taxon>
        <taxon>Erwiniaceae</taxon>
        <taxon>Erwinia</taxon>
    </lineage>
</organism>
<proteinExistence type="predicted"/>
<dbReference type="KEGG" id="eam:EAMY_0150"/>
<reference evidence="1 2" key="1">
    <citation type="journal article" date="2010" name="Mol. Plant Microbe Interact.">
        <title>Complete genome sequence of the fire blight pathogen Erwinia amylovora CFBP 1430 and comparison to other Erwinia spp.</title>
        <authorList>
            <person name="Smits T.H."/>
            <person name="Rezzonico F."/>
            <person name="Kamber T."/>
            <person name="Blom J."/>
            <person name="Goesmann A."/>
            <person name="Frey J.E."/>
            <person name="Duffy B."/>
        </authorList>
    </citation>
    <scope>NUCLEOTIDE SEQUENCE [LARGE SCALE GENOMIC DNA]</scope>
    <source>
        <strain evidence="2">CFBP1430</strain>
    </source>
</reference>
<accession>D4HUG9</accession>
<sequence>MCMPEGHYNKNFSVQSGKLRQSLLTRHFIN</sequence>
<dbReference type="STRING" id="665029.EAMY_0150"/>
<dbReference type="Proteomes" id="UP000001841">
    <property type="component" value="Chromosome"/>
</dbReference>
<name>D4HUG9_ERWAC</name>
<evidence type="ECO:0000313" key="1">
    <source>
        <dbReference type="EMBL" id="CBA19092.1"/>
    </source>
</evidence>